<sequence length="321" mass="35049">MATSNHIMKVAIVGAGGNSGSFMTEALLKTGKHTITAITRVDSQNKLPEGVIPKKVDYNKPETLVEALRGQDALVITLSNSVPKETEMQLINAAGEAGVAWILPNEWSPDTANEAMVKDVFLLQPKVDTRKAIADLGKSSYIAVSTGFWYEWGLAIPAGFGIDFANRIVTLFDEGETKISTSTRPQVGRAVGALLSLPIKPEGSNKEACLENFKNKVVYVKSFTVSQKDMLESALRVTGTKENDWTITKEPAQERYSSGIKEMQEGKRIGFAKMMITRVFFPDGCGDFEHNKGTLNSLLDLPKEDIDEATKAAIERSKTSN</sequence>
<accession>A0A8H6FBS2</accession>
<dbReference type="GO" id="GO:0016491">
    <property type="term" value="F:oxidoreductase activity"/>
    <property type="evidence" value="ECO:0007669"/>
    <property type="project" value="UniProtKB-KW"/>
</dbReference>
<dbReference type="GeneID" id="59294978"/>
<dbReference type="PANTHER" id="PTHR47706:SF7">
    <property type="entry name" value="CIPA-LIKE, PUTATIVE (AFU_ORTHOLOGUE AFUA_1G01630)-RELATED"/>
    <property type="match status" value="1"/>
</dbReference>
<dbReference type="OrthoDB" id="419598at2759"/>
<proteinExistence type="predicted"/>
<dbReference type="Proteomes" id="UP000578531">
    <property type="component" value="Unassembled WGS sequence"/>
</dbReference>
<reference evidence="4 5" key="1">
    <citation type="journal article" date="2020" name="Genomics">
        <title>Complete, high-quality genomes from long-read metagenomic sequencing of two wolf lichen thalli reveals enigmatic genome architecture.</title>
        <authorList>
            <person name="McKenzie S.K."/>
            <person name="Walston R.F."/>
            <person name="Allen J.L."/>
        </authorList>
    </citation>
    <scope>NUCLEOTIDE SEQUENCE [LARGE SCALE GENOMIC DNA]</scope>
    <source>
        <strain evidence="4">WasteWater2</strain>
    </source>
</reference>
<evidence type="ECO:0000313" key="4">
    <source>
        <dbReference type="EMBL" id="KAF6222545.1"/>
    </source>
</evidence>
<protein>
    <recommendedName>
        <fullName evidence="3">NmrA-like domain-containing protein</fullName>
    </recommendedName>
</protein>
<dbReference type="InterPro" id="IPR051609">
    <property type="entry name" value="NmrA/Isoflavone_reductase-like"/>
</dbReference>
<dbReference type="SUPFAM" id="SSF51735">
    <property type="entry name" value="NAD(P)-binding Rossmann-fold domains"/>
    <property type="match status" value="1"/>
</dbReference>
<keyword evidence="1" id="KW-0521">NADP</keyword>
<keyword evidence="5" id="KW-1185">Reference proteome</keyword>
<dbReference type="InterPro" id="IPR036291">
    <property type="entry name" value="NAD(P)-bd_dom_sf"/>
</dbReference>
<organism evidence="4 5">
    <name type="scientific">Letharia columbiana</name>
    <dbReference type="NCBI Taxonomy" id="112416"/>
    <lineage>
        <taxon>Eukaryota</taxon>
        <taxon>Fungi</taxon>
        <taxon>Dikarya</taxon>
        <taxon>Ascomycota</taxon>
        <taxon>Pezizomycotina</taxon>
        <taxon>Lecanoromycetes</taxon>
        <taxon>OSLEUM clade</taxon>
        <taxon>Lecanoromycetidae</taxon>
        <taxon>Lecanorales</taxon>
        <taxon>Lecanorineae</taxon>
        <taxon>Parmeliaceae</taxon>
        <taxon>Letharia</taxon>
    </lineage>
</organism>
<evidence type="ECO:0000313" key="5">
    <source>
        <dbReference type="Proteomes" id="UP000578531"/>
    </source>
</evidence>
<gene>
    <name evidence="4" type="ORF">HO173_013354</name>
</gene>
<comment type="caution">
    <text evidence="4">The sequence shown here is derived from an EMBL/GenBank/DDBJ whole genome shotgun (WGS) entry which is preliminary data.</text>
</comment>
<dbReference type="EMBL" id="JACCJC010000146">
    <property type="protein sequence ID" value="KAF6222545.1"/>
    <property type="molecule type" value="Genomic_DNA"/>
</dbReference>
<name>A0A8H6FBS2_9LECA</name>
<evidence type="ECO:0000259" key="3">
    <source>
        <dbReference type="Pfam" id="PF05368"/>
    </source>
</evidence>
<dbReference type="InterPro" id="IPR008030">
    <property type="entry name" value="NmrA-like"/>
</dbReference>
<evidence type="ECO:0000256" key="2">
    <source>
        <dbReference type="ARBA" id="ARBA00023002"/>
    </source>
</evidence>
<dbReference type="PANTHER" id="PTHR47706">
    <property type="entry name" value="NMRA-LIKE FAMILY PROTEIN"/>
    <property type="match status" value="1"/>
</dbReference>
<feature type="domain" description="NmrA-like" evidence="3">
    <location>
        <begin position="9"/>
        <end position="143"/>
    </location>
</feature>
<keyword evidence="2" id="KW-0560">Oxidoreductase</keyword>
<dbReference type="CDD" id="cd05259">
    <property type="entry name" value="PCBER_SDR_a"/>
    <property type="match status" value="1"/>
</dbReference>
<evidence type="ECO:0000256" key="1">
    <source>
        <dbReference type="ARBA" id="ARBA00022857"/>
    </source>
</evidence>
<dbReference type="AlphaFoldDB" id="A0A8H6FBS2"/>
<dbReference type="InterPro" id="IPR045312">
    <property type="entry name" value="PCBER-like"/>
</dbReference>
<dbReference type="Gene3D" id="3.40.50.720">
    <property type="entry name" value="NAD(P)-binding Rossmann-like Domain"/>
    <property type="match status" value="1"/>
</dbReference>
<dbReference type="RefSeq" id="XP_037157930.1">
    <property type="nucleotide sequence ID" value="XM_037315174.1"/>
</dbReference>
<dbReference type="Gene3D" id="3.90.25.10">
    <property type="entry name" value="UDP-galactose 4-epimerase, domain 1"/>
    <property type="match status" value="1"/>
</dbReference>
<dbReference type="Pfam" id="PF05368">
    <property type="entry name" value="NmrA"/>
    <property type="match status" value="1"/>
</dbReference>